<name>A0AAI9Y6C5_9PEZI</name>
<dbReference type="EMBL" id="MPDP01000055">
    <property type="protein sequence ID" value="KAK1487638.1"/>
    <property type="molecule type" value="Genomic_DNA"/>
</dbReference>
<evidence type="ECO:0000313" key="2">
    <source>
        <dbReference type="EMBL" id="KAK1487638.1"/>
    </source>
</evidence>
<feature type="region of interest" description="Disordered" evidence="1">
    <location>
        <begin position="1"/>
        <end position="24"/>
    </location>
</feature>
<sequence length="24" mass="2736">MRCQRRTSYGSSSESICHTSSRDT</sequence>
<accession>A0AAI9Y6C5</accession>
<proteinExistence type="predicted"/>
<organism evidence="2 3">
    <name type="scientific">Colletotrichum cuscutae</name>
    <dbReference type="NCBI Taxonomy" id="1209917"/>
    <lineage>
        <taxon>Eukaryota</taxon>
        <taxon>Fungi</taxon>
        <taxon>Dikarya</taxon>
        <taxon>Ascomycota</taxon>
        <taxon>Pezizomycotina</taxon>
        <taxon>Sordariomycetes</taxon>
        <taxon>Hypocreomycetidae</taxon>
        <taxon>Glomerellales</taxon>
        <taxon>Glomerellaceae</taxon>
        <taxon>Colletotrichum</taxon>
        <taxon>Colletotrichum acutatum species complex</taxon>
    </lineage>
</organism>
<dbReference type="AlphaFoldDB" id="A0AAI9Y6C5"/>
<gene>
    <name evidence="2" type="ORF">CCUS01_14932</name>
</gene>
<evidence type="ECO:0000256" key="1">
    <source>
        <dbReference type="SAM" id="MobiDB-lite"/>
    </source>
</evidence>
<reference evidence="2" key="1">
    <citation type="submission" date="2016-11" db="EMBL/GenBank/DDBJ databases">
        <title>The genome sequence of Colletotrichum cuscutae.</title>
        <authorList>
            <person name="Baroncelli R."/>
        </authorList>
    </citation>
    <scope>NUCLEOTIDE SEQUENCE</scope>
    <source>
        <strain evidence="2">IMI 304802</strain>
    </source>
</reference>
<comment type="caution">
    <text evidence="2">The sequence shown here is derived from an EMBL/GenBank/DDBJ whole genome shotgun (WGS) entry which is preliminary data.</text>
</comment>
<protein>
    <submittedName>
        <fullName evidence="2">Uncharacterized protein</fullName>
    </submittedName>
</protein>
<dbReference type="Proteomes" id="UP001239213">
    <property type="component" value="Unassembled WGS sequence"/>
</dbReference>
<evidence type="ECO:0000313" key="3">
    <source>
        <dbReference type="Proteomes" id="UP001239213"/>
    </source>
</evidence>
<keyword evidence="3" id="KW-1185">Reference proteome</keyword>